<dbReference type="InParanoid" id="A0A0C3JSM9"/>
<dbReference type="HOGENOM" id="CLU_1750437_0_0_1"/>
<evidence type="ECO:0000313" key="1">
    <source>
        <dbReference type="EMBL" id="KIO12163.1"/>
    </source>
</evidence>
<accession>A0A0C3JSM9</accession>
<proteinExistence type="predicted"/>
<reference evidence="1 2" key="1">
    <citation type="submission" date="2014-04" db="EMBL/GenBank/DDBJ databases">
        <authorList>
            <consortium name="DOE Joint Genome Institute"/>
            <person name="Kuo A."/>
            <person name="Kohler A."/>
            <person name="Costa M.D."/>
            <person name="Nagy L.G."/>
            <person name="Floudas D."/>
            <person name="Copeland A."/>
            <person name="Barry K.W."/>
            <person name="Cichocki N."/>
            <person name="Veneault-Fourrey C."/>
            <person name="LaButti K."/>
            <person name="Lindquist E.A."/>
            <person name="Lipzen A."/>
            <person name="Lundell T."/>
            <person name="Morin E."/>
            <person name="Murat C."/>
            <person name="Sun H."/>
            <person name="Tunlid A."/>
            <person name="Henrissat B."/>
            <person name="Grigoriev I.V."/>
            <person name="Hibbett D.S."/>
            <person name="Martin F."/>
            <person name="Nordberg H.P."/>
            <person name="Cantor M.N."/>
            <person name="Hua S.X."/>
        </authorList>
    </citation>
    <scope>NUCLEOTIDE SEQUENCE [LARGE SCALE GENOMIC DNA]</scope>
    <source>
        <strain evidence="1 2">Marx 270</strain>
    </source>
</reference>
<keyword evidence="2" id="KW-1185">Reference proteome</keyword>
<organism evidence="1 2">
    <name type="scientific">Pisolithus tinctorius Marx 270</name>
    <dbReference type="NCBI Taxonomy" id="870435"/>
    <lineage>
        <taxon>Eukaryota</taxon>
        <taxon>Fungi</taxon>
        <taxon>Dikarya</taxon>
        <taxon>Basidiomycota</taxon>
        <taxon>Agaricomycotina</taxon>
        <taxon>Agaricomycetes</taxon>
        <taxon>Agaricomycetidae</taxon>
        <taxon>Boletales</taxon>
        <taxon>Sclerodermatineae</taxon>
        <taxon>Pisolithaceae</taxon>
        <taxon>Pisolithus</taxon>
    </lineage>
</organism>
<dbReference type="OrthoDB" id="2703079at2759"/>
<dbReference type="EMBL" id="KN831948">
    <property type="protein sequence ID" value="KIO12163.1"/>
    <property type="molecule type" value="Genomic_DNA"/>
</dbReference>
<evidence type="ECO:0000313" key="2">
    <source>
        <dbReference type="Proteomes" id="UP000054217"/>
    </source>
</evidence>
<dbReference type="Proteomes" id="UP000054217">
    <property type="component" value="Unassembled WGS sequence"/>
</dbReference>
<sequence>MSLATIVQHHLTVPPSTPPGNIQITDHTQDPVVAGIALSVQPERQQVTEAFGARDACGVRQKSAIVSRLERELKILRRSWAILSSNPSAPQVALPLLSLEGEAEKTIATRHSIFAALLLPSDIPEDELQPILLPHSRSLGDFVRNTTGVRAMFSVLVPSKIFKNL</sequence>
<dbReference type="AlphaFoldDB" id="A0A0C3JSM9"/>
<reference evidence="2" key="2">
    <citation type="submission" date="2015-01" db="EMBL/GenBank/DDBJ databases">
        <title>Evolutionary Origins and Diversification of the Mycorrhizal Mutualists.</title>
        <authorList>
            <consortium name="DOE Joint Genome Institute"/>
            <consortium name="Mycorrhizal Genomics Consortium"/>
            <person name="Kohler A."/>
            <person name="Kuo A."/>
            <person name="Nagy L.G."/>
            <person name="Floudas D."/>
            <person name="Copeland A."/>
            <person name="Barry K.W."/>
            <person name="Cichocki N."/>
            <person name="Veneault-Fourrey C."/>
            <person name="LaButti K."/>
            <person name="Lindquist E.A."/>
            <person name="Lipzen A."/>
            <person name="Lundell T."/>
            <person name="Morin E."/>
            <person name="Murat C."/>
            <person name="Riley R."/>
            <person name="Ohm R."/>
            <person name="Sun H."/>
            <person name="Tunlid A."/>
            <person name="Henrissat B."/>
            <person name="Grigoriev I.V."/>
            <person name="Hibbett D.S."/>
            <person name="Martin F."/>
        </authorList>
    </citation>
    <scope>NUCLEOTIDE SEQUENCE [LARGE SCALE GENOMIC DNA]</scope>
    <source>
        <strain evidence="2">Marx 270</strain>
    </source>
</reference>
<name>A0A0C3JSM9_PISTI</name>
<protein>
    <submittedName>
        <fullName evidence="1">Uncharacterized protein</fullName>
    </submittedName>
</protein>
<gene>
    <name evidence="1" type="ORF">M404DRAFT_20003</name>
</gene>